<dbReference type="Proteomes" id="UP001172102">
    <property type="component" value="Unassembled WGS sequence"/>
</dbReference>
<gene>
    <name evidence="1" type="ORF">B0H67DRAFT_649843</name>
</gene>
<accession>A0AA39ZXP8</accession>
<name>A0AA39ZXP8_9PEZI</name>
<evidence type="ECO:0000313" key="1">
    <source>
        <dbReference type="EMBL" id="KAK0705521.1"/>
    </source>
</evidence>
<sequence length="72" mass="7780">MEATVALGLAGNITQFLDFGLKLCKTVSEIYRSGTGITKYNAETEALTKNFAFGLDNLSGDLTKYYAYLATA</sequence>
<organism evidence="1 2">
    <name type="scientific">Lasiosphaeris hirsuta</name>
    <dbReference type="NCBI Taxonomy" id="260670"/>
    <lineage>
        <taxon>Eukaryota</taxon>
        <taxon>Fungi</taxon>
        <taxon>Dikarya</taxon>
        <taxon>Ascomycota</taxon>
        <taxon>Pezizomycotina</taxon>
        <taxon>Sordariomycetes</taxon>
        <taxon>Sordariomycetidae</taxon>
        <taxon>Sordariales</taxon>
        <taxon>Lasiosphaeriaceae</taxon>
        <taxon>Lasiosphaeris</taxon>
    </lineage>
</organism>
<protein>
    <submittedName>
        <fullName evidence="1">Uncharacterized protein</fullName>
    </submittedName>
</protein>
<proteinExistence type="predicted"/>
<keyword evidence="2" id="KW-1185">Reference proteome</keyword>
<evidence type="ECO:0000313" key="2">
    <source>
        <dbReference type="Proteomes" id="UP001172102"/>
    </source>
</evidence>
<reference evidence="1" key="1">
    <citation type="submission" date="2023-06" db="EMBL/GenBank/DDBJ databases">
        <title>Genome-scale phylogeny and comparative genomics of the fungal order Sordariales.</title>
        <authorList>
            <consortium name="Lawrence Berkeley National Laboratory"/>
            <person name="Hensen N."/>
            <person name="Bonometti L."/>
            <person name="Westerberg I."/>
            <person name="Brannstrom I.O."/>
            <person name="Guillou S."/>
            <person name="Cros-Aarteil S."/>
            <person name="Calhoun S."/>
            <person name="Haridas S."/>
            <person name="Kuo A."/>
            <person name="Mondo S."/>
            <person name="Pangilinan J."/>
            <person name="Riley R."/>
            <person name="Labutti K."/>
            <person name="Andreopoulos B."/>
            <person name="Lipzen A."/>
            <person name="Chen C."/>
            <person name="Yanf M."/>
            <person name="Daum C."/>
            <person name="Ng V."/>
            <person name="Clum A."/>
            <person name="Steindorff A."/>
            <person name="Ohm R."/>
            <person name="Martin F."/>
            <person name="Silar P."/>
            <person name="Natvig D."/>
            <person name="Lalanne C."/>
            <person name="Gautier V."/>
            <person name="Ament-Velasquez S.L."/>
            <person name="Kruys A."/>
            <person name="Hutchinson M.I."/>
            <person name="Powell A.J."/>
            <person name="Barry K."/>
            <person name="Miller A.N."/>
            <person name="Grigoriev I.V."/>
            <person name="Debuchy R."/>
            <person name="Gladieux P."/>
            <person name="Thoren M.H."/>
            <person name="Johannesson H."/>
        </authorList>
    </citation>
    <scope>NUCLEOTIDE SEQUENCE</scope>
    <source>
        <strain evidence="1">SMH4607-1</strain>
    </source>
</reference>
<dbReference type="EMBL" id="JAUKUA010000007">
    <property type="protein sequence ID" value="KAK0705521.1"/>
    <property type="molecule type" value="Genomic_DNA"/>
</dbReference>
<dbReference type="AlphaFoldDB" id="A0AA39ZXP8"/>
<comment type="caution">
    <text evidence="1">The sequence shown here is derived from an EMBL/GenBank/DDBJ whole genome shotgun (WGS) entry which is preliminary data.</text>
</comment>